<dbReference type="CDD" id="cd09272">
    <property type="entry name" value="RNase_HI_RT_Ty1"/>
    <property type="match status" value="1"/>
</dbReference>
<evidence type="ECO:0000256" key="2">
    <source>
        <dbReference type="SAM" id="MobiDB-lite"/>
    </source>
</evidence>
<sequence>MLTPENSLTHVPATANAVQHRQNNHYNRNHNKSRPYNNTGAHPQPAQNQWQQQPQQNWQSQGRGQRPYLRKCQICNVQGHSARRCPQLQANQSLQMQPPTNMWQPRANVAVASPYLPPNWVVDSGATHHINSDLHNLSLHQPYNSGDDVILADGSTVPITHTGSVSLPSQTRDLTLNKVLCLARVAKNLISVYQLCNANRVSVEFFPASFQVKDLHTGVPLIRGRTNKELYEWPVSLLKTAFGASTNPTTTLSSWHNRLGHPSSSILNNIVSSFSLPVASSSQSKMSCSIAASIKVTSYHSRKQLLHQPDHLKFSSQIYTWLYPLKRKSQVKETFMAFKPLVENKFQTRIGTFFTDNGGEFKALRDYLKTSGISHLTSPPHTPEHNGVSERKHRHIVEMGLTLLSTAAVPKKFWPFAFSTAVYLINRLPTPVLDLQSPFEKLFGMQPNYHKLKVFGCVCYPWLRPYTRHKMEDRSLQCVFMGYSTTQSAYLCLHTPSGRMYTSRHVIFDENQFPFSVNLKPDNMSPDEEDATVATGSLIIQPLLPSPVLPPPTDPCVDLHHNAPPPPPSLNQVLPYLPNSSVSPHTSSKPTASTEKGPQPTTQPQPPTNNTSPNVPQTATTYQAQAQQLNPTEYRRVVGSLQYLAFTLPDLLYAVNRLSLFMHKPTTNHWQAVKRVLQYLAGTAAHGIFLPKNNPMTLHAFSDADWGGDSDDYVSTNAHIVYLRSQPVSWSSKEQRGVARSSTEAEYMSVANTSVELIWIVSLLQELHIQLPTVPVIYCDNAGATYLCANPVFHSRMKHLALDYHFI</sequence>
<feature type="region of interest" description="Disordered" evidence="2">
    <location>
        <begin position="550"/>
        <end position="617"/>
    </location>
</feature>
<dbReference type="InterPro" id="IPR025724">
    <property type="entry name" value="GAG-pre-integrase_dom"/>
</dbReference>
<dbReference type="EMBL" id="CACVBM020001411">
    <property type="protein sequence ID" value="CAA7049298.1"/>
    <property type="molecule type" value="Genomic_DNA"/>
</dbReference>
<evidence type="ECO:0000259" key="3">
    <source>
        <dbReference type="PROSITE" id="PS50994"/>
    </source>
</evidence>
<feature type="compositionally biased region" description="Low complexity" evidence="2">
    <location>
        <begin position="44"/>
        <end position="64"/>
    </location>
</feature>
<dbReference type="GO" id="GO:0003676">
    <property type="term" value="F:nucleic acid binding"/>
    <property type="evidence" value="ECO:0007669"/>
    <property type="project" value="InterPro"/>
</dbReference>
<keyword evidence="1" id="KW-0378">Hydrolase</keyword>
<dbReference type="Gene3D" id="3.30.420.10">
    <property type="entry name" value="Ribonuclease H-like superfamily/Ribonuclease H"/>
    <property type="match status" value="1"/>
</dbReference>
<keyword evidence="1" id="KW-0645">Protease</keyword>
<feature type="compositionally biased region" description="Low complexity" evidence="2">
    <location>
        <begin position="608"/>
        <end position="617"/>
    </location>
</feature>
<dbReference type="PANTHER" id="PTHR11439:SF463">
    <property type="entry name" value="REVERSE TRANSCRIPTASE TY1_COPIA-TYPE DOMAIN-CONTAINING PROTEIN"/>
    <property type="match status" value="1"/>
</dbReference>
<dbReference type="SUPFAM" id="SSF53098">
    <property type="entry name" value="Ribonuclease H-like"/>
    <property type="match status" value="1"/>
</dbReference>
<evidence type="ECO:0000313" key="4">
    <source>
        <dbReference type="EMBL" id="CAA7049298.1"/>
    </source>
</evidence>
<dbReference type="InterPro" id="IPR036875">
    <property type="entry name" value="Znf_CCHC_sf"/>
</dbReference>
<proteinExistence type="predicted"/>
<dbReference type="InterPro" id="IPR043502">
    <property type="entry name" value="DNA/RNA_pol_sf"/>
</dbReference>
<dbReference type="SUPFAM" id="SSF56672">
    <property type="entry name" value="DNA/RNA polymerases"/>
    <property type="match status" value="1"/>
</dbReference>
<dbReference type="GO" id="GO:0015074">
    <property type="term" value="P:DNA integration"/>
    <property type="evidence" value="ECO:0007669"/>
    <property type="project" value="InterPro"/>
</dbReference>
<dbReference type="Proteomes" id="UP000467841">
    <property type="component" value="Unassembled WGS sequence"/>
</dbReference>
<evidence type="ECO:0000256" key="1">
    <source>
        <dbReference type="ARBA" id="ARBA00022750"/>
    </source>
</evidence>
<dbReference type="InterPro" id="IPR012337">
    <property type="entry name" value="RNaseH-like_sf"/>
</dbReference>
<dbReference type="InterPro" id="IPR057670">
    <property type="entry name" value="SH3_retrovirus"/>
</dbReference>
<dbReference type="InterPro" id="IPR001584">
    <property type="entry name" value="Integrase_cat-core"/>
</dbReference>
<dbReference type="OrthoDB" id="1737296at2759"/>
<evidence type="ECO:0000313" key="5">
    <source>
        <dbReference type="Proteomes" id="UP000467841"/>
    </source>
</evidence>
<dbReference type="AlphaFoldDB" id="A0A6D2K8J3"/>
<dbReference type="PANTHER" id="PTHR11439">
    <property type="entry name" value="GAG-POL-RELATED RETROTRANSPOSON"/>
    <property type="match status" value="1"/>
</dbReference>
<protein>
    <recommendedName>
        <fullName evidence="3">Integrase catalytic domain-containing protein</fullName>
    </recommendedName>
</protein>
<dbReference type="Pfam" id="PF13976">
    <property type="entry name" value="gag_pre-integrs"/>
    <property type="match status" value="1"/>
</dbReference>
<feature type="domain" description="Integrase catalytic" evidence="3">
    <location>
        <begin position="319"/>
        <end position="446"/>
    </location>
</feature>
<name>A0A6D2K8J3_9BRAS</name>
<feature type="region of interest" description="Disordered" evidence="2">
    <location>
        <begin position="20"/>
        <end position="64"/>
    </location>
</feature>
<dbReference type="Pfam" id="PF25597">
    <property type="entry name" value="SH3_retrovirus"/>
    <property type="match status" value="1"/>
</dbReference>
<feature type="compositionally biased region" description="Polar residues" evidence="2">
    <location>
        <begin position="578"/>
        <end position="596"/>
    </location>
</feature>
<dbReference type="Pfam" id="PF22936">
    <property type="entry name" value="Pol_BBD"/>
    <property type="match status" value="1"/>
</dbReference>
<accession>A0A6D2K8J3</accession>
<keyword evidence="5" id="KW-1185">Reference proteome</keyword>
<dbReference type="InterPro" id="IPR054722">
    <property type="entry name" value="PolX-like_BBD"/>
</dbReference>
<dbReference type="SUPFAM" id="SSF57756">
    <property type="entry name" value="Retrovirus zinc finger-like domains"/>
    <property type="match status" value="1"/>
</dbReference>
<gene>
    <name evidence="4" type="ORF">MERR_LOCUS36533</name>
</gene>
<dbReference type="GO" id="GO:0004190">
    <property type="term" value="F:aspartic-type endopeptidase activity"/>
    <property type="evidence" value="ECO:0007669"/>
    <property type="project" value="UniProtKB-KW"/>
</dbReference>
<organism evidence="4 5">
    <name type="scientific">Microthlaspi erraticum</name>
    <dbReference type="NCBI Taxonomy" id="1685480"/>
    <lineage>
        <taxon>Eukaryota</taxon>
        <taxon>Viridiplantae</taxon>
        <taxon>Streptophyta</taxon>
        <taxon>Embryophyta</taxon>
        <taxon>Tracheophyta</taxon>
        <taxon>Spermatophyta</taxon>
        <taxon>Magnoliopsida</taxon>
        <taxon>eudicotyledons</taxon>
        <taxon>Gunneridae</taxon>
        <taxon>Pentapetalae</taxon>
        <taxon>rosids</taxon>
        <taxon>malvids</taxon>
        <taxon>Brassicales</taxon>
        <taxon>Brassicaceae</taxon>
        <taxon>Coluteocarpeae</taxon>
        <taxon>Microthlaspi</taxon>
    </lineage>
</organism>
<dbReference type="GO" id="GO:0008270">
    <property type="term" value="F:zinc ion binding"/>
    <property type="evidence" value="ECO:0007669"/>
    <property type="project" value="InterPro"/>
</dbReference>
<keyword evidence="1" id="KW-0064">Aspartyl protease</keyword>
<dbReference type="InterPro" id="IPR036397">
    <property type="entry name" value="RNaseH_sf"/>
</dbReference>
<comment type="caution">
    <text evidence="4">The sequence shown here is derived from an EMBL/GenBank/DDBJ whole genome shotgun (WGS) entry which is preliminary data.</text>
</comment>
<dbReference type="PROSITE" id="PS50994">
    <property type="entry name" value="INTEGRASE"/>
    <property type="match status" value="1"/>
</dbReference>
<reference evidence="4" key="1">
    <citation type="submission" date="2020-01" db="EMBL/GenBank/DDBJ databases">
        <authorList>
            <person name="Mishra B."/>
        </authorList>
    </citation>
    <scope>NUCLEOTIDE SEQUENCE [LARGE SCALE GENOMIC DNA]</scope>
</reference>